<dbReference type="EMBL" id="HF935336">
    <property type="protein sequence ID" value="CCX07142.1"/>
    <property type="molecule type" value="Genomic_DNA"/>
</dbReference>
<reference evidence="1 2" key="1">
    <citation type="journal article" date="2013" name="PLoS Genet.">
        <title>The genome and development-dependent transcriptomes of Pyronema confluens: a window into fungal evolution.</title>
        <authorList>
            <person name="Traeger S."/>
            <person name="Altegoer F."/>
            <person name="Freitag M."/>
            <person name="Gabaldon T."/>
            <person name="Kempken F."/>
            <person name="Kumar A."/>
            <person name="Marcet-Houben M."/>
            <person name="Poggeler S."/>
            <person name="Stajich J.E."/>
            <person name="Nowrousian M."/>
        </authorList>
    </citation>
    <scope>NUCLEOTIDE SEQUENCE [LARGE SCALE GENOMIC DNA]</scope>
    <source>
        <strain evidence="2">CBS 100304</strain>
        <tissue evidence="1">Vegetative mycelium</tissue>
    </source>
</reference>
<accession>U4KY73</accession>
<organism evidence="1 2">
    <name type="scientific">Pyronema omphalodes (strain CBS 100304)</name>
    <name type="common">Pyronema confluens</name>
    <dbReference type="NCBI Taxonomy" id="1076935"/>
    <lineage>
        <taxon>Eukaryota</taxon>
        <taxon>Fungi</taxon>
        <taxon>Dikarya</taxon>
        <taxon>Ascomycota</taxon>
        <taxon>Pezizomycotina</taxon>
        <taxon>Pezizomycetes</taxon>
        <taxon>Pezizales</taxon>
        <taxon>Pyronemataceae</taxon>
        <taxon>Pyronema</taxon>
    </lineage>
</organism>
<dbReference type="AlphaFoldDB" id="U4KY73"/>
<proteinExistence type="predicted"/>
<sequence length="272" mass="31101">MDTEELQPTASHEPNKLNILAQDTQGVAGEPITPSLDTLPFEQRSPKMCDLIHRLRLYDHSDTENGQIQSIKGRIVIYCDQLEILHERKIWFLRNASEHLKMGGKEDAVVTAYEELKSQDATWNSSKYKAVLEKVESAYHERLLGLLGGKEARTLKAKSLNVSTLDVQMAQDYNAKSQDQSTTKLDEYRYHGLRYRLGSKRYCREFFSDYHAEGIQTGDEPETVLLKLYKAINADKNLQNEEEIELVLYRGRIPQALEAPSGTKLSDYDSDE</sequence>
<keyword evidence="2" id="KW-1185">Reference proteome</keyword>
<gene>
    <name evidence="1" type="ORF">PCON_06729</name>
</gene>
<dbReference type="Proteomes" id="UP000018144">
    <property type="component" value="Unassembled WGS sequence"/>
</dbReference>
<evidence type="ECO:0000313" key="1">
    <source>
        <dbReference type="EMBL" id="CCX07142.1"/>
    </source>
</evidence>
<evidence type="ECO:0000313" key="2">
    <source>
        <dbReference type="Proteomes" id="UP000018144"/>
    </source>
</evidence>
<protein>
    <submittedName>
        <fullName evidence="1">Uncharacterized protein</fullName>
    </submittedName>
</protein>
<name>U4KY73_PYROM</name>